<dbReference type="AlphaFoldDB" id="A0A4Y7SHC2"/>
<protein>
    <submittedName>
        <fullName evidence="1">Uncharacterized protein</fullName>
    </submittedName>
</protein>
<name>A0A4Y7SHC2_COPMI</name>
<gene>
    <name evidence="1" type="ORF">FA13DRAFT_1742133</name>
</gene>
<reference evidence="1 2" key="1">
    <citation type="journal article" date="2019" name="Nat. Ecol. Evol.">
        <title>Megaphylogeny resolves global patterns of mushroom evolution.</title>
        <authorList>
            <person name="Varga T."/>
            <person name="Krizsan K."/>
            <person name="Foldi C."/>
            <person name="Dima B."/>
            <person name="Sanchez-Garcia M."/>
            <person name="Sanchez-Ramirez S."/>
            <person name="Szollosi G.J."/>
            <person name="Szarkandi J.G."/>
            <person name="Papp V."/>
            <person name="Albert L."/>
            <person name="Andreopoulos W."/>
            <person name="Angelini C."/>
            <person name="Antonin V."/>
            <person name="Barry K.W."/>
            <person name="Bougher N.L."/>
            <person name="Buchanan P."/>
            <person name="Buyck B."/>
            <person name="Bense V."/>
            <person name="Catcheside P."/>
            <person name="Chovatia M."/>
            <person name="Cooper J."/>
            <person name="Damon W."/>
            <person name="Desjardin D."/>
            <person name="Finy P."/>
            <person name="Geml J."/>
            <person name="Haridas S."/>
            <person name="Hughes K."/>
            <person name="Justo A."/>
            <person name="Karasinski D."/>
            <person name="Kautmanova I."/>
            <person name="Kiss B."/>
            <person name="Kocsube S."/>
            <person name="Kotiranta H."/>
            <person name="LaButti K.M."/>
            <person name="Lechner B.E."/>
            <person name="Liimatainen K."/>
            <person name="Lipzen A."/>
            <person name="Lukacs Z."/>
            <person name="Mihaltcheva S."/>
            <person name="Morgado L.N."/>
            <person name="Niskanen T."/>
            <person name="Noordeloos M.E."/>
            <person name="Ohm R.A."/>
            <person name="Ortiz-Santana B."/>
            <person name="Ovrebo C."/>
            <person name="Racz N."/>
            <person name="Riley R."/>
            <person name="Savchenko A."/>
            <person name="Shiryaev A."/>
            <person name="Soop K."/>
            <person name="Spirin V."/>
            <person name="Szebenyi C."/>
            <person name="Tomsovsky M."/>
            <person name="Tulloss R.E."/>
            <person name="Uehling J."/>
            <person name="Grigoriev I.V."/>
            <person name="Vagvolgyi C."/>
            <person name="Papp T."/>
            <person name="Martin F.M."/>
            <person name="Miettinen O."/>
            <person name="Hibbett D.S."/>
            <person name="Nagy L.G."/>
        </authorList>
    </citation>
    <scope>NUCLEOTIDE SEQUENCE [LARGE SCALE GENOMIC DNA]</scope>
    <source>
        <strain evidence="1 2">FP101781</strain>
    </source>
</reference>
<keyword evidence="2" id="KW-1185">Reference proteome</keyword>
<dbReference type="Proteomes" id="UP000298030">
    <property type="component" value="Unassembled WGS sequence"/>
</dbReference>
<comment type="caution">
    <text evidence="1">The sequence shown here is derived from an EMBL/GenBank/DDBJ whole genome shotgun (WGS) entry which is preliminary data.</text>
</comment>
<accession>A0A4Y7SHC2</accession>
<evidence type="ECO:0000313" key="2">
    <source>
        <dbReference type="Proteomes" id="UP000298030"/>
    </source>
</evidence>
<dbReference type="EMBL" id="QPFP01000115">
    <property type="protein sequence ID" value="TEB21290.1"/>
    <property type="molecule type" value="Genomic_DNA"/>
</dbReference>
<evidence type="ECO:0000313" key="1">
    <source>
        <dbReference type="EMBL" id="TEB21290.1"/>
    </source>
</evidence>
<sequence length="91" mass="10113">MTQRHSLNQRNFGKKIEGLFKHTFKPDIPKDAKLKFFTMNLDACPGVRVDMPAEALWGAIHRLKVRVLGAEIDPTGSSFADADEAGAGEWD</sequence>
<proteinExistence type="predicted"/>
<organism evidence="1 2">
    <name type="scientific">Coprinellus micaceus</name>
    <name type="common">Glistening ink-cap mushroom</name>
    <name type="synonym">Coprinus micaceus</name>
    <dbReference type="NCBI Taxonomy" id="71717"/>
    <lineage>
        <taxon>Eukaryota</taxon>
        <taxon>Fungi</taxon>
        <taxon>Dikarya</taxon>
        <taxon>Basidiomycota</taxon>
        <taxon>Agaricomycotina</taxon>
        <taxon>Agaricomycetes</taxon>
        <taxon>Agaricomycetidae</taxon>
        <taxon>Agaricales</taxon>
        <taxon>Agaricineae</taxon>
        <taxon>Psathyrellaceae</taxon>
        <taxon>Coprinellus</taxon>
    </lineage>
</organism>